<sequence length="988" mass="113142">MKALAASYTPEWKLDEKYPDAGTVLAMLYADMFYDTVCRYNRIPEKNQAAFFRSLGAQLKPAVPASGYICFSLSSDEFGGTEVPAGFPVTAQGEGEDSNDVFFETQDSVYATPSRLETVFLIDGGNDRIQCIYEDREEGGIQNDPIYLFQSDKENRQEHVLTLIQEEVLNLKGPAQVCLQITPYRFQEGAGSLDWLLDEKQTAFEYYAEGGYISFGKRFMENDRLILDIGDGQPPLSREEADGQEGYRLRCRYLKPYVREDFTVEELRLTSRAGQVAPDVVQTEAGEEELNEVYPFGERPMLYSEVYIASEQVLSKSGARVTMSFRLDYEKTPLDAGGETERNWKLVMKREDFKPDPEYDITIERVIWEYYNGTGWSRLFDGPQYGRIFNGGDGTMGQQFTLEFTCPGDAKTYLYNSTESRYIRIRVLKMNNLFKMKGNYITPVMSDILFSFDYKGRGRAPDSLETLNNMVRRPMNVGLLGQGKVCWPLFQNLGCTEKMLYLKFTMPFKDGPIRILFTTEETVQEELPRLAFEYYTNSGFKPLPVMDETQRLRKSGVITFMGRPDFGRTSFWGEEGCWLRIIDAERRYRKITAGTKMPAVNGIYMNASRVLAVRTMPEERFRIEPGEENQRCTLLNQNVYGVMVWVDEGRSLTEIQQKRAAELFETEEERGEDGRLLHFWIKWVEKEDFYLSEQDDRHFTVDRMKGIVSFSDGRNGKIPSSGDGETVRIRYTCGGGEDGNQPERAVSQMTRTLGYINRVFNPCITAGGSSQETSEDAVRRSARALCHGDRAVTAWDYEALAMEASGDVLKVKCFPNCNEQGAREPGSVTLVVLQRQFRNGRIYFDKVRAEVESYIRPRIGGNQEALRRFYVAEPRYLELRCRLELVVGNFNEVFDVRSRIQEKMEEFLDPITGNYDRQGWSIGRIPNEIQITNAIKGIPGIRYMNELRMSAFMKSPQGWIEVDAESVELRRFAVALSGTHRIVITVES</sequence>
<gene>
    <name evidence="1" type="ORF">HMPREF9474_03854</name>
</gene>
<organism evidence="1 2">
    <name type="scientific">Clostridium symbiosum (strain WAL-14163)</name>
    <dbReference type="NCBI Taxonomy" id="742740"/>
    <lineage>
        <taxon>Bacteria</taxon>
        <taxon>Bacillati</taxon>
        <taxon>Bacillota</taxon>
        <taxon>Clostridia</taxon>
        <taxon>Lachnospirales</taxon>
        <taxon>Lachnospiraceae</taxon>
        <taxon>Otoolea</taxon>
    </lineage>
</organism>
<dbReference type="eggNOG" id="COG3299">
    <property type="taxonomic scope" value="Bacteria"/>
</dbReference>
<dbReference type="EMBL" id="ADLQ01000083">
    <property type="protein sequence ID" value="EGA92302.1"/>
    <property type="molecule type" value="Genomic_DNA"/>
</dbReference>
<comment type="caution">
    <text evidence="1">The sequence shown here is derived from an EMBL/GenBank/DDBJ whole genome shotgun (WGS) entry which is preliminary data.</text>
</comment>
<proteinExistence type="predicted"/>
<evidence type="ECO:0000313" key="1">
    <source>
        <dbReference type="EMBL" id="EGA92302.1"/>
    </source>
</evidence>
<dbReference type="AlphaFoldDB" id="E7GSF9"/>
<dbReference type="Proteomes" id="UP000002970">
    <property type="component" value="Unassembled WGS sequence"/>
</dbReference>
<reference evidence="1 2" key="1">
    <citation type="submission" date="2010-12" db="EMBL/GenBank/DDBJ databases">
        <title>The Genome Sequence of Clostridium symbiosum strain WAL-14163.</title>
        <authorList>
            <person name="Earl A."/>
            <person name="Ward D."/>
            <person name="Feldgarden M."/>
            <person name="Gevers D."/>
            <person name="Finegold S.M."/>
            <person name="Summanen P.H."/>
            <person name="Molitoris D.R."/>
            <person name="Vaisanen M.L."/>
            <person name="Daigneault M."/>
            <person name="Young S.K."/>
            <person name="Zeng Q."/>
            <person name="Gargeya S."/>
            <person name="Fitzgerald M."/>
            <person name="Haas B."/>
            <person name="Abouelleil A."/>
            <person name="Alvarado L."/>
            <person name="Arachchi H.M."/>
            <person name="Berlin A."/>
            <person name="Brown A."/>
            <person name="Chapman S.B."/>
            <person name="Chen Z."/>
            <person name="Dunbar C."/>
            <person name="Freedman E."/>
            <person name="Gearin G."/>
            <person name="Gellesch M."/>
            <person name="Goldberg J."/>
            <person name="Griggs A."/>
            <person name="Gujja S."/>
            <person name="Heilman E."/>
            <person name="Heiman D."/>
            <person name="Howarth C."/>
            <person name="Larson L."/>
            <person name="Lui A."/>
            <person name="MacDonald P.J.P."/>
            <person name="Mehta T."/>
            <person name="Montmayeur A."/>
            <person name="Murphy C."/>
            <person name="Neiman D."/>
            <person name="Pearson M."/>
            <person name="Priest M."/>
            <person name="Roberts A."/>
            <person name="Saif S."/>
            <person name="Shea T."/>
            <person name="Shenoy N."/>
            <person name="Sisk P."/>
            <person name="Stolte C."/>
            <person name="Sykes S."/>
            <person name="White J."/>
            <person name="Yandava C."/>
            <person name="Nusbaum C."/>
            <person name="Birren B."/>
        </authorList>
    </citation>
    <scope>NUCLEOTIDE SEQUENCE [LARGE SCALE GENOMIC DNA]</scope>
    <source>
        <strain evidence="1 2">WAL-14163</strain>
    </source>
</reference>
<protein>
    <submittedName>
        <fullName evidence="1">Uncharacterized protein</fullName>
    </submittedName>
</protein>
<evidence type="ECO:0000313" key="2">
    <source>
        <dbReference type="Proteomes" id="UP000002970"/>
    </source>
</evidence>
<accession>E7GSF9</accession>
<keyword evidence="2" id="KW-1185">Reference proteome</keyword>
<dbReference type="STRING" id="1512.GCA_900049235_04166"/>
<dbReference type="HOGENOM" id="CLU_007726_0_0_9"/>
<name>E7GSF9_CLOS6</name>